<feature type="non-terminal residue" evidence="1">
    <location>
        <position position="1"/>
    </location>
</feature>
<dbReference type="Proteomes" id="UP001148838">
    <property type="component" value="Unassembled WGS sequence"/>
</dbReference>
<sequence length="337" mass="38094">RSFSQDVDINPLCWYLLFLMSVHPDEKFVFVCSDTLEYILEDWCPTLDGILVIFINWGILPDLLKLDEVLLDNIPLNIEDEKLAPSPRFSDYNVQVVLELLYSVAPSLAANSNASKFNNFLRILVLSALDNGFTSPKLKSRFSICIGQLLSCIPDEQWTTARNLCNVQVSDISEALHCAGKEDFYIHMDICCSLLSMSSRAVEVAEVLAFTTLNNLLAKELKKELYIESRDLYQLVKHYGYIHKLSFPVQYALVKLLGFCIERRHVSDTLTLDQIKSMITWLSNLKGLLFSVVEDIDSGIVQELIARCLSSWHIIKTEMTLSSVTDCSVTQAGMSLS</sequence>
<protein>
    <submittedName>
        <fullName evidence="1">Uncharacterized protein</fullName>
    </submittedName>
</protein>
<reference evidence="1 2" key="1">
    <citation type="journal article" date="2022" name="Allergy">
        <title>Genome assembly and annotation of Periplaneta americana reveal a comprehensive cockroach allergen profile.</title>
        <authorList>
            <person name="Wang L."/>
            <person name="Xiong Q."/>
            <person name="Saelim N."/>
            <person name="Wang L."/>
            <person name="Nong W."/>
            <person name="Wan A.T."/>
            <person name="Shi M."/>
            <person name="Liu X."/>
            <person name="Cao Q."/>
            <person name="Hui J.H.L."/>
            <person name="Sookrung N."/>
            <person name="Leung T.F."/>
            <person name="Tungtrongchitr A."/>
            <person name="Tsui S.K.W."/>
        </authorList>
    </citation>
    <scope>NUCLEOTIDE SEQUENCE [LARGE SCALE GENOMIC DNA]</scope>
    <source>
        <strain evidence="1">PWHHKU_190912</strain>
    </source>
</reference>
<evidence type="ECO:0000313" key="1">
    <source>
        <dbReference type="EMBL" id="KAJ4449286.1"/>
    </source>
</evidence>
<evidence type="ECO:0000313" key="2">
    <source>
        <dbReference type="Proteomes" id="UP001148838"/>
    </source>
</evidence>
<gene>
    <name evidence="1" type="ORF">ANN_00684</name>
</gene>
<name>A0ABQ8TT64_PERAM</name>
<dbReference type="EMBL" id="JAJSOF020000003">
    <property type="protein sequence ID" value="KAJ4449286.1"/>
    <property type="molecule type" value="Genomic_DNA"/>
</dbReference>
<keyword evidence="2" id="KW-1185">Reference proteome</keyword>
<accession>A0ABQ8TT64</accession>
<comment type="caution">
    <text evidence="1">The sequence shown here is derived from an EMBL/GenBank/DDBJ whole genome shotgun (WGS) entry which is preliminary data.</text>
</comment>
<proteinExistence type="predicted"/>
<organism evidence="1 2">
    <name type="scientific">Periplaneta americana</name>
    <name type="common">American cockroach</name>
    <name type="synonym">Blatta americana</name>
    <dbReference type="NCBI Taxonomy" id="6978"/>
    <lineage>
        <taxon>Eukaryota</taxon>
        <taxon>Metazoa</taxon>
        <taxon>Ecdysozoa</taxon>
        <taxon>Arthropoda</taxon>
        <taxon>Hexapoda</taxon>
        <taxon>Insecta</taxon>
        <taxon>Pterygota</taxon>
        <taxon>Neoptera</taxon>
        <taxon>Polyneoptera</taxon>
        <taxon>Dictyoptera</taxon>
        <taxon>Blattodea</taxon>
        <taxon>Blattoidea</taxon>
        <taxon>Blattidae</taxon>
        <taxon>Blattinae</taxon>
        <taxon>Periplaneta</taxon>
    </lineage>
</organism>